<comment type="caution">
    <text evidence="1">The sequence shown here is derived from an EMBL/GenBank/DDBJ whole genome shotgun (WGS) entry which is preliminary data.</text>
</comment>
<sequence length="41" mass="4445">MAHSTTLTKHGTFRPALRLCRGWVMRGVVSLLLGFGGFGRG</sequence>
<dbReference type="EMBL" id="JACHNF010000001">
    <property type="protein sequence ID" value="MBB5977140.1"/>
    <property type="molecule type" value="Genomic_DNA"/>
</dbReference>
<name>A0A841DKD4_9ACTN</name>
<dbReference type="Proteomes" id="UP000558997">
    <property type="component" value="Unassembled WGS sequence"/>
</dbReference>
<gene>
    <name evidence="1" type="ORF">HDA44_000481</name>
</gene>
<organism evidence="1 2">
    <name type="scientific">Kribbella solani</name>
    <dbReference type="NCBI Taxonomy" id="236067"/>
    <lineage>
        <taxon>Bacteria</taxon>
        <taxon>Bacillati</taxon>
        <taxon>Actinomycetota</taxon>
        <taxon>Actinomycetes</taxon>
        <taxon>Propionibacteriales</taxon>
        <taxon>Kribbellaceae</taxon>
        <taxon>Kribbella</taxon>
    </lineage>
</organism>
<reference evidence="1 2" key="1">
    <citation type="submission" date="2020-08" db="EMBL/GenBank/DDBJ databases">
        <title>Sequencing the genomes of 1000 actinobacteria strains.</title>
        <authorList>
            <person name="Klenk H.-P."/>
        </authorList>
    </citation>
    <scope>NUCLEOTIDE SEQUENCE [LARGE SCALE GENOMIC DNA]</scope>
    <source>
        <strain evidence="1 2">DSM 17294</strain>
    </source>
</reference>
<accession>A0A841DKD4</accession>
<keyword evidence="2" id="KW-1185">Reference proteome</keyword>
<dbReference type="AlphaFoldDB" id="A0A841DKD4"/>
<protein>
    <submittedName>
        <fullName evidence="1">Uncharacterized protein</fullName>
    </submittedName>
</protein>
<proteinExistence type="predicted"/>
<evidence type="ECO:0000313" key="2">
    <source>
        <dbReference type="Proteomes" id="UP000558997"/>
    </source>
</evidence>
<evidence type="ECO:0000313" key="1">
    <source>
        <dbReference type="EMBL" id="MBB5977140.1"/>
    </source>
</evidence>